<dbReference type="Proteomes" id="UP001201701">
    <property type="component" value="Unassembled WGS sequence"/>
</dbReference>
<dbReference type="InterPro" id="IPR053802">
    <property type="entry name" value="DUF6950"/>
</dbReference>
<feature type="domain" description="DUF6950" evidence="1">
    <location>
        <begin position="6"/>
        <end position="132"/>
    </location>
</feature>
<evidence type="ECO:0000313" key="3">
    <source>
        <dbReference type="Proteomes" id="UP001201701"/>
    </source>
</evidence>
<organism evidence="2 3">
    <name type="scientific">Mesorhizobium retamae</name>
    <dbReference type="NCBI Taxonomy" id="2912854"/>
    <lineage>
        <taxon>Bacteria</taxon>
        <taxon>Pseudomonadati</taxon>
        <taxon>Pseudomonadota</taxon>
        <taxon>Alphaproteobacteria</taxon>
        <taxon>Hyphomicrobiales</taxon>
        <taxon>Phyllobacteriaceae</taxon>
        <taxon>Mesorhizobium</taxon>
    </lineage>
</organism>
<evidence type="ECO:0000259" key="1">
    <source>
        <dbReference type="Pfam" id="PF22262"/>
    </source>
</evidence>
<keyword evidence="3" id="KW-1185">Reference proteome</keyword>
<accession>A0ABS9QN48</accession>
<evidence type="ECO:0000313" key="2">
    <source>
        <dbReference type="EMBL" id="MCG7508865.1"/>
    </source>
</evidence>
<dbReference type="RefSeq" id="WP_239370368.1">
    <property type="nucleotide sequence ID" value="NZ_JAKREW010000056.1"/>
</dbReference>
<name>A0ABS9QN48_9HYPH</name>
<gene>
    <name evidence="2" type="ORF">L4923_27900</name>
</gene>
<dbReference type="EMBL" id="JAKREW010000056">
    <property type="protein sequence ID" value="MCG7508865.1"/>
    <property type="molecule type" value="Genomic_DNA"/>
</dbReference>
<proteinExistence type="predicted"/>
<sequence>MTRAELLQAHCEAVEGLPVVWGENDCTTWAKAWVETATGRTIPMLGAYSSIEEAHALIDESGGLDTLWTRALAFAGINSTPYDPVLGDIGVVNTSRFGPVGVIFAQDGVALWRADNGTALLRPRRRDIIKVWALPE</sequence>
<dbReference type="Pfam" id="PF22262">
    <property type="entry name" value="DUF6950"/>
    <property type="match status" value="1"/>
</dbReference>
<reference evidence="2 3" key="1">
    <citation type="submission" date="2022-02" db="EMBL/GenBank/DDBJ databases">
        <title>Draft genome sequence of Mezorhizobium retamae strain IRAMC:0171 isolated from Retama raetam nodules.</title>
        <authorList>
            <person name="Bengaied R."/>
            <person name="Sbissi I."/>
            <person name="Huber K."/>
            <person name="Ghodbane F."/>
            <person name="Nouioui I."/>
            <person name="Tarhouni M."/>
            <person name="Gtari M."/>
        </authorList>
    </citation>
    <scope>NUCLEOTIDE SEQUENCE [LARGE SCALE GENOMIC DNA]</scope>
    <source>
        <strain evidence="2 3">IRAMC:0171</strain>
    </source>
</reference>
<protein>
    <recommendedName>
        <fullName evidence="1">DUF6950 domain-containing protein</fullName>
    </recommendedName>
</protein>
<comment type="caution">
    <text evidence="2">The sequence shown here is derived from an EMBL/GenBank/DDBJ whole genome shotgun (WGS) entry which is preliminary data.</text>
</comment>